<feature type="compositionally biased region" description="Basic and acidic residues" evidence="8">
    <location>
        <begin position="141"/>
        <end position="152"/>
    </location>
</feature>
<keyword evidence="4" id="KW-0732">Signal</keyword>
<dbReference type="Pfam" id="PF02225">
    <property type="entry name" value="PA"/>
    <property type="match status" value="1"/>
</dbReference>
<comment type="caution">
    <text evidence="7">Lacks conserved residue(s) required for the propagation of feature annotation.</text>
</comment>
<accession>A0AAD4D809</accession>
<dbReference type="Pfam" id="PF00082">
    <property type="entry name" value="Peptidase_S8"/>
    <property type="match status" value="1"/>
</dbReference>
<keyword evidence="13" id="KW-1185">Reference proteome</keyword>
<keyword evidence="6" id="KW-0720">Serine protease</keyword>
<dbReference type="PROSITE" id="PS51892">
    <property type="entry name" value="SUBTILASE"/>
    <property type="match status" value="1"/>
</dbReference>
<dbReference type="Gene3D" id="3.50.30.30">
    <property type="match status" value="1"/>
</dbReference>
<protein>
    <recommendedName>
        <fullName evidence="14">Subtilisin-like protease</fullName>
    </recommendedName>
</protein>
<dbReference type="PROSITE" id="PS00138">
    <property type="entry name" value="SUBTILASE_SER"/>
    <property type="match status" value="1"/>
</dbReference>
<proteinExistence type="inferred from homology"/>
<evidence type="ECO:0000256" key="1">
    <source>
        <dbReference type="ARBA" id="ARBA00011073"/>
    </source>
</evidence>
<feature type="compositionally biased region" description="Basic and acidic residues" evidence="8">
    <location>
        <begin position="118"/>
        <end position="131"/>
    </location>
</feature>
<feature type="domain" description="Peptidase S8/S53" evidence="9">
    <location>
        <begin position="5"/>
        <end position="374"/>
    </location>
</feature>
<keyword evidence="3" id="KW-0645">Protease</keyword>
<dbReference type="InterPro" id="IPR003137">
    <property type="entry name" value="PA_domain"/>
</dbReference>
<dbReference type="GO" id="GO:0016020">
    <property type="term" value="C:membrane"/>
    <property type="evidence" value="ECO:0007669"/>
    <property type="project" value="InterPro"/>
</dbReference>
<evidence type="ECO:0000256" key="6">
    <source>
        <dbReference type="ARBA" id="ARBA00022825"/>
    </source>
</evidence>
<reference evidence="12" key="1">
    <citation type="journal article" date="2020" name="Fungal Divers.">
        <title>Resolving the Mortierellaceae phylogeny through synthesis of multi-gene phylogenetics and phylogenomics.</title>
        <authorList>
            <person name="Vandepol N."/>
            <person name="Liber J."/>
            <person name="Desiro A."/>
            <person name="Na H."/>
            <person name="Kennedy M."/>
            <person name="Barry K."/>
            <person name="Grigoriev I.V."/>
            <person name="Miller A.N."/>
            <person name="O'Donnell K."/>
            <person name="Stajich J.E."/>
            <person name="Bonito G."/>
        </authorList>
    </citation>
    <scope>NUCLEOTIDE SEQUENCE</scope>
    <source>
        <strain evidence="12">NRRL 28262</strain>
    </source>
</reference>
<dbReference type="InterPro" id="IPR050131">
    <property type="entry name" value="Peptidase_S8_subtilisin-like"/>
</dbReference>
<dbReference type="InterPro" id="IPR046450">
    <property type="entry name" value="PA_dom_sf"/>
</dbReference>
<dbReference type="Gene3D" id="3.40.50.200">
    <property type="entry name" value="Peptidase S8/S53 domain"/>
    <property type="match status" value="2"/>
</dbReference>
<keyword evidence="5" id="KW-0378">Hydrolase</keyword>
<evidence type="ECO:0000256" key="3">
    <source>
        <dbReference type="ARBA" id="ARBA00022670"/>
    </source>
</evidence>
<keyword evidence="2" id="KW-0134">Cell wall</keyword>
<dbReference type="InterPro" id="IPR023828">
    <property type="entry name" value="Peptidase_S8_Ser-AS"/>
</dbReference>
<evidence type="ECO:0000256" key="4">
    <source>
        <dbReference type="ARBA" id="ARBA00022729"/>
    </source>
</evidence>
<organism evidence="12 13">
    <name type="scientific">Linnemannia exigua</name>
    <dbReference type="NCBI Taxonomy" id="604196"/>
    <lineage>
        <taxon>Eukaryota</taxon>
        <taxon>Fungi</taxon>
        <taxon>Fungi incertae sedis</taxon>
        <taxon>Mucoromycota</taxon>
        <taxon>Mortierellomycotina</taxon>
        <taxon>Mortierellomycetes</taxon>
        <taxon>Mortierellales</taxon>
        <taxon>Mortierellaceae</taxon>
        <taxon>Linnemannia</taxon>
    </lineage>
</organism>
<gene>
    <name evidence="12" type="ORF">BGZ95_000659</name>
</gene>
<dbReference type="PANTHER" id="PTHR43806">
    <property type="entry name" value="PEPTIDASE S8"/>
    <property type="match status" value="1"/>
</dbReference>
<evidence type="ECO:0000313" key="13">
    <source>
        <dbReference type="Proteomes" id="UP001194580"/>
    </source>
</evidence>
<evidence type="ECO:0008006" key="14">
    <source>
        <dbReference type="Google" id="ProtNLM"/>
    </source>
</evidence>
<evidence type="ECO:0000259" key="9">
    <source>
        <dbReference type="Pfam" id="PF00082"/>
    </source>
</evidence>
<evidence type="ECO:0000256" key="2">
    <source>
        <dbReference type="ARBA" id="ARBA00022512"/>
    </source>
</evidence>
<name>A0AAD4D809_9FUNG</name>
<feature type="region of interest" description="Disordered" evidence="8">
    <location>
        <begin position="108"/>
        <end position="154"/>
    </location>
</feature>
<dbReference type="EMBL" id="JAAAIL010001120">
    <property type="protein sequence ID" value="KAG0271527.1"/>
    <property type="molecule type" value="Genomic_DNA"/>
</dbReference>
<dbReference type="AlphaFoldDB" id="A0AAD4D809"/>
<dbReference type="SUPFAM" id="SSF52743">
    <property type="entry name" value="Subtilisin-like"/>
    <property type="match status" value="1"/>
</dbReference>
<dbReference type="InterPro" id="IPR000209">
    <property type="entry name" value="Peptidase_S8/S53_dom"/>
</dbReference>
<evidence type="ECO:0000313" key="12">
    <source>
        <dbReference type="EMBL" id="KAG0271527.1"/>
    </source>
</evidence>
<dbReference type="GO" id="GO:0005615">
    <property type="term" value="C:extracellular space"/>
    <property type="evidence" value="ECO:0007669"/>
    <property type="project" value="TreeGrafter"/>
</dbReference>
<dbReference type="GO" id="GO:0006508">
    <property type="term" value="P:proteolysis"/>
    <property type="evidence" value="ECO:0007669"/>
    <property type="project" value="UniProtKB-KW"/>
</dbReference>
<sequence length="736" mass="78407">VFGCQGGTSNDLIMKALLRAARDGMQVINLSLGGPGGWRQDREARLADELAKNGTIIVAAMGNEGQMGLFEASSPGVAESAITVASTENEFRSNMYFTVDEKSLKAAHVDNEEEEDENRSHDEDDGGKDIEEEKEEEEDDRVNTKKTPEGKKPPRAILYLGDVDMNFSNTTLVAVSPGTSGKIAGDACKPITQDLTGKIALIRRGDCTFKIKIANAALAHASGVILMDNVPSTGFAADTEGATIKVRSITLDDGVYLLKTIQQQKKEKEGIKLVAGKGPKQVFNPNSGFLSTFSSMGPDSELNSKPDIAAPGGQIWSTFPINLGSYASLSGTSMATPYIVGCVGLYLEGLPNSDHSAKAIKTAFQNSAQPRKQQKGYNGYASVTQQGAGLLSMMDILSTKVVVTPSHISLNDTEHINSKQQITITNAGTTPLEYKVDVVSAAGLEPFDKKMMVEKNPLPIEAKASVKVSQTTVTVGPGSSSTVDLQFTGPNTDPTKFVIYSGYVRLTPAKVSPQSPVMHIPYMGMQGDFKKVDILDSSFGLRLFDARGRPIRLSPTDNAGGATGGHLTVGSDGSPAIPIGVSGTISGEIGIDLSTGTSEAEGDAAAGGRPRPGANGMKIVFRMVTASEILVLDLVSAEGQDPYQVKSYGLLKGGVARFVPRNDQLEGNAFQVMGWDGELLREDGTTESLMRDGNGRVKETYRLRISLLKHFGNPDNDLDFESHLSEPFSLGRTIPE</sequence>
<dbReference type="PANTHER" id="PTHR43806:SF66">
    <property type="entry name" value="SERIN ENDOPEPTIDASE"/>
    <property type="match status" value="1"/>
</dbReference>
<comment type="similarity">
    <text evidence="1 7">Belongs to the peptidase S8 family.</text>
</comment>
<dbReference type="GO" id="GO:0004252">
    <property type="term" value="F:serine-type endopeptidase activity"/>
    <property type="evidence" value="ECO:0007669"/>
    <property type="project" value="InterPro"/>
</dbReference>
<evidence type="ECO:0000259" key="10">
    <source>
        <dbReference type="Pfam" id="PF02225"/>
    </source>
</evidence>
<evidence type="ECO:0000256" key="7">
    <source>
        <dbReference type="PROSITE-ProRule" id="PRU01240"/>
    </source>
</evidence>
<dbReference type="Gene3D" id="2.60.40.1710">
    <property type="entry name" value="Subtilisin-like superfamily"/>
    <property type="match status" value="1"/>
</dbReference>
<evidence type="ECO:0000259" key="11">
    <source>
        <dbReference type="Pfam" id="PF06280"/>
    </source>
</evidence>
<evidence type="ECO:0000256" key="8">
    <source>
        <dbReference type="SAM" id="MobiDB-lite"/>
    </source>
</evidence>
<evidence type="ECO:0000256" key="5">
    <source>
        <dbReference type="ARBA" id="ARBA00022801"/>
    </source>
</evidence>
<feature type="domain" description="C5a peptidase/Subtilisin-like protease SBT2-like Fn3-like" evidence="11">
    <location>
        <begin position="408"/>
        <end position="523"/>
    </location>
</feature>
<keyword evidence="2" id="KW-0964">Secreted</keyword>
<dbReference type="Pfam" id="PF06280">
    <property type="entry name" value="fn3_5"/>
    <property type="match status" value="1"/>
</dbReference>
<dbReference type="SUPFAM" id="SSF52025">
    <property type="entry name" value="PA domain"/>
    <property type="match status" value="1"/>
</dbReference>
<dbReference type="InterPro" id="IPR036852">
    <property type="entry name" value="Peptidase_S8/S53_dom_sf"/>
</dbReference>
<comment type="caution">
    <text evidence="12">The sequence shown here is derived from an EMBL/GenBank/DDBJ whole genome shotgun (WGS) entry which is preliminary data.</text>
</comment>
<feature type="non-terminal residue" evidence="12">
    <location>
        <position position="736"/>
    </location>
</feature>
<feature type="domain" description="PA" evidence="10">
    <location>
        <begin position="184"/>
        <end position="250"/>
    </location>
</feature>
<dbReference type="InterPro" id="IPR010435">
    <property type="entry name" value="C5a/SBT2-like_Fn3"/>
</dbReference>
<dbReference type="Proteomes" id="UP001194580">
    <property type="component" value="Unassembled WGS sequence"/>
</dbReference>